<dbReference type="AlphaFoldDB" id="A0A0B2X5Y5"/>
<reference evidence="2 3" key="1">
    <citation type="journal article" date="2014" name="Proc. Natl. Acad. Sci. U.S.A.">
        <title>Trajectory and genomic determinants of fungal-pathogen speciation and host adaptation.</title>
        <authorList>
            <person name="Hu X."/>
            <person name="Xiao G."/>
            <person name="Zheng P."/>
            <person name="Shang Y."/>
            <person name="Su Y."/>
            <person name="Zhang X."/>
            <person name="Liu X."/>
            <person name="Zhan S."/>
            <person name="St Leger R.J."/>
            <person name="Wang C."/>
        </authorList>
    </citation>
    <scope>NUCLEOTIDE SEQUENCE [LARGE SCALE GENOMIC DNA]</scope>
    <source>
        <strain evidence="2 3">ARSEF 1941</strain>
    </source>
</reference>
<dbReference type="GeneID" id="63734634"/>
<keyword evidence="3" id="KW-1185">Reference proteome</keyword>
<evidence type="ECO:0000313" key="2">
    <source>
        <dbReference type="EMBL" id="KHO01178.1"/>
    </source>
</evidence>
<sequence length="56" mass="5466">MVDACRQRTISGEGGGGGGGGGGGEGVQGAPFTGCWGRGVLIGQGESFQADRELPK</sequence>
<name>A0A0B2X5Y5_METAS</name>
<feature type="region of interest" description="Disordered" evidence="1">
    <location>
        <begin position="1"/>
        <end position="30"/>
    </location>
</feature>
<comment type="caution">
    <text evidence="2">The sequence shown here is derived from an EMBL/GenBank/DDBJ whole genome shotgun (WGS) entry which is preliminary data.</text>
</comment>
<evidence type="ECO:0000256" key="1">
    <source>
        <dbReference type="SAM" id="MobiDB-lite"/>
    </source>
</evidence>
<protein>
    <submittedName>
        <fullName evidence="2">Uncharacterized protein</fullName>
    </submittedName>
</protein>
<dbReference type="HOGENOM" id="CLU_3014673_0_0_1"/>
<dbReference type="EMBL" id="AZHE01000001">
    <property type="protein sequence ID" value="KHO01178.1"/>
    <property type="molecule type" value="Genomic_DNA"/>
</dbReference>
<dbReference type="RefSeq" id="XP_040682243.1">
    <property type="nucleotide sequence ID" value="XM_040818979.1"/>
</dbReference>
<proteinExistence type="predicted"/>
<accession>A0A0B2X5Y5</accession>
<organism evidence="2 3">
    <name type="scientific">Metarhizium album (strain ARSEF 1941)</name>
    <dbReference type="NCBI Taxonomy" id="1081103"/>
    <lineage>
        <taxon>Eukaryota</taxon>
        <taxon>Fungi</taxon>
        <taxon>Dikarya</taxon>
        <taxon>Ascomycota</taxon>
        <taxon>Pezizomycotina</taxon>
        <taxon>Sordariomycetes</taxon>
        <taxon>Hypocreomycetidae</taxon>
        <taxon>Hypocreales</taxon>
        <taxon>Clavicipitaceae</taxon>
        <taxon>Metarhizium</taxon>
    </lineage>
</organism>
<gene>
    <name evidence="2" type="ORF">MAM_00179</name>
</gene>
<evidence type="ECO:0000313" key="3">
    <source>
        <dbReference type="Proteomes" id="UP000030816"/>
    </source>
</evidence>
<feature type="compositionally biased region" description="Gly residues" evidence="1">
    <location>
        <begin position="12"/>
        <end position="27"/>
    </location>
</feature>
<dbReference type="Proteomes" id="UP000030816">
    <property type="component" value="Unassembled WGS sequence"/>
</dbReference>